<dbReference type="Proteomes" id="UP000823388">
    <property type="component" value="Chromosome 2N"/>
</dbReference>
<dbReference type="AlphaFoldDB" id="A0A8T0VHR8"/>
<organism evidence="2 3">
    <name type="scientific">Panicum virgatum</name>
    <name type="common">Blackwell switchgrass</name>
    <dbReference type="NCBI Taxonomy" id="38727"/>
    <lineage>
        <taxon>Eukaryota</taxon>
        <taxon>Viridiplantae</taxon>
        <taxon>Streptophyta</taxon>
        <taxon>Embryophyta</taxon>
        <taxon>Tracheophyta</taxon>
        <taxon>Spermatophyta</taxon>
        <taxon>Magnoliopsida</taxon>
        <taxon>Liliopsida</taxon>
        <taxon>Poales</taxon>
        <taxon>Poaceae</taxon>
        <taxon>PACMAD clade</taxon>
        <taxon>Panicoideae</taxon>
        <taxon>Panicodae</taxon>
        <taxon>Paniceae</taxon>
        <taxon>Panicinae</taxon>
        <taxon>Panicum</taxon>
        <taxon>Panicum sect. Hiantes</taxon>
    </lineage>
</organism>
<name>A0A8T0VHR8_PANVG</name>
<feature type="compositionally biased region" description="Polar residues" evidence="1">
    <location>
        <begin position="91"/>
        <end position="102"/>
    </location>
</feature>
<dbReference type="PANTHER" id="PTHR31065">
    <property type="entry name" value="PLATZ TRANSCRIPTION FACTOR FAMILY PROTEIN"/>
    <property type="match status" value="1"/>
</dbReference>
<keyword evidence="3" id="KW-1185">Reference proteome</keyword>
<proteinExistence type="predicted"/>
<dbReference type="Pfam" id="PF04640">
    <property type="entry name" value="PLATZ"/>
    <property type="match status" value="1"/>
</dbReference>
<sequence length="116" mass="12837">MKVRKASLSEVVRAEDLHGLVDISGVQLDSINRRKVVFRNQRPNARCPLRGIRIYVRKFACMVCSRGLMEGAKFCSLECKVQAEPRYVQVQDESQGPSSSMPSDKETSVCEGSGSG</sequence>
<gene>
    <name evidence="2" type="ORF">PVAP13_2NG122000</name>
</gene>
<comment type="caution">
    <text evidence="2">The sequence shown here is derived from an EMBL/GenBank/DDBJ whole genome shotgun (WGS) entry which is preliminary data.</text>
</comment>
<accession>A0A8T0VHR8</accession>
<dbReference type="EMBL" id="CM029040">
    <property type="protein sequence ID" value="KAG2632874.1"/>
    <property type="molecule type" value="Genomic_DNA"/>
</dbReference>
<evidence type="ECO:0000313" key="3">
    <source>
        <dbReference type="Proteomes" id="UP000823388"/>
    </source>
</evidence>
<evidence type="ECO:0000313" key="2">
    <source>
        <dbReference type="EMBL" id="KAG2632874.1"/>
    </source>
</evidence>
<protein>
    <submittedName>
        <fullName evidence="2">Uncharacterized protein</fullName>
    </submittedName>
</protein>
<dbReference type="PANTHER" id="PTHR31065:SF1">
    <property type="entry name" value="OS09G0116050 PROTEIN"/>
    <property type="match status" value="1"/>
</dbReference>
<reference evidence="2" key="1">
    <citation type="submission" date="2020-05" db="EMBL/GenBank/DDBJ databases">
        <title>WGS assembly of Panicum virgatum.</title>
        <authorList>
            <person name="Lovell J.T."/>
            <person name="Jenkins J."/>
            <person name="Shu S."/>
            <person name="Juenger T.E."/>
            <person name="Schmutz J."/>
        </authorList>
    </citation>
    <scope>NUCLEOTIDE SEQUENCE</scope>
    <source>
        <strain evidence="2">AP13</strain>
    </source>
</reference>
<feature type="region of interest" description="Disordered" evidence="1">
    <location>
        <begin position="90"/>
        <end position="116"/>
    </location>
</feature>
<dbReference type="InterPro" id="IPR006734">
    <property type="entry name" value="PLATZ"/>
</dbReference>
<evidence type="ECO:0000256" key="1">
    <source>
        <dbReference type="SAM" id="MobiDB-lite"/>
    </source>
</evidence>